<evidence type="ECO:0000313" key="2">
    <source>
        <dbReference type="Proteomes" id="UP001471651"/>
    </source>
</evidence>
<dbReference type="EMBL" id="JBDYKN010000032">
    <property type="protein sequence ID" value="MEP7731466.1"/>
    <property type="molecule type" value="Genomic_DNA"/>
</dbReference>
<accession>A0ABV0L5A9</accession>
<organism evidence="1 2">
    <name type="scientific">Marinomonas primoryensis</name>
    <dbReference type="NCBI Taxonomy" id="178399"/>
    <lineage>
        <taxon>Bacteria</taxon>
        <taxon>Pseudomonadati</taxon>
        <taxon>Pseudomonadota</taxon>
        <taxon>Gammaproteobacteria</taxon>
        <taxon>Oceanospirillales</taxon>
        <taxon>Oceanospirillaceae</taxon>
        <taxon>Marinomonas</taxon>
    </lineage>
</organism>
<proteinExistence type="predicted"/>
<name>A0ABV0L5A9_9GAMM</name>
<sequence>MPKRKKKAVKELKKKLHIVCEGEKTEPNYLRSYIRDIYSQQKLLDVIDIPDIRVNTPKALVSAAKQLKKTDAIHKDDIYWVVYDREEVSECPDNLHKQAYDDAKRNNINVAFSNVCFELWILLHFTKTTAAYTSFINLKSQSNLILGLKSLGMKGSYEKGDQDIYHLIKNGVLNARKEAKIMNKLILNASIFTEEEPYKLNPYTNFYELLDAIDNFLSPQNKKQIWKKIHKIYHNPWLKCPYKNRVS</sequence>
<dbReference type="Proteomes" id="UP001471651">
    <property type="component" value="Unassembled WGS sequence"/>
</dbReference>
<keyword evidence="2" id="KW-1185">Reference proteome</keyword>
<dbReference type="InterPro" id="IPR025591">
    <property type="entry name" value="RloB"/>
</dbReference>
<reference evidence="1 2" key="1">
    <citation type="submission" date="2024-05" db="EMBL/GenBank/DDBJ databases">
        <authorList>
            <person name="Busch G.E."/>
            <person name="Sharma I."/>
        </authorList>
    </citation>
    <scope>NUCLEOTIDE SEQUENCE [LARGE SCALE GENOMIC DNA]</scope>
    <source>
        <strain evidence="1 2">23GB23</strain>
    </source>
</reference>
<dbReference type="Pfam" id="PF13707">
    <property type="entry name" value="RloB"/>
    <property type="match status" value="1"/>
</dbReference>
<evidence type="ECO:0000313" key="1">
    <source>
        <dbReference type="EMBL" id="MEP7731466.1"/>
    </source>
</evidence>
<dbReference type="RefSeq" id="WP_348578015.1">
    <property type="nucleotide sequence ID" value="NZ_JBDYKN010000032.1"/>
</dbReference>
<comment type="caution">
    <text evidence="1">The sequence shown here is derived from an EMBL/GenBank/DDBJ whole genome shotgun (WGS) entry which is preliminary data.</text>
</comment>
<protein>
    <submittedName>
        <fullName evidence="1">RloB family protein</fullName>
    </submittedName>
</protein>
<gene>
    <name evidence="1" type="ORF">ABKW32_18620</name>
</gene>